<dbReference type="GO" id="GO:0051453">
    <property type="term" value="P:regulation of intracellular pH"/>
    <property type="evidence" value="ECO:0007669"/>
    <property type="project" value="TreeGrafter"/>
</dbReference>
<reference evidence="14 17" key="3">
    <citation type="submission" date="2018-07" db="EMBL/GenBank/DDBJ databases">
        <title>Leeuwenhoekiella genomics.</title>
        <authorList>
            <person name="Tahon G."/>
            <person name="Willems A."/>
        </authorList>
    </citation>
    <scope>NUCLEOTIDE SEQUENCE [LARGE SCALE GENOMIC DNA]</scope>
    <source>
        <strain evidence="14 17">LMG 24856</strain>
    </source>
</reference>
<keyword evidence="11" id="KW-0739">Sodium transport</keyword>
<keyword evidence="6 12" id="KW-0812">Transmembrane</keyword>
<keyword evidence="3" id="KW-0813">Transport</keyword>
<reference evidence="16" key="2">
    <citation type="submission" date="2016-11" db="EMBL/GenBank/DDBJ databases">
        <authorList>
            <person name="Varghese N."/>
            <person name="Submissions S."/>
        </authorList>
    </citation>
    <scope>NUCLEOTIDE SEQUENCE [LARGE SCALE GENOMIC DNA]</scope>
    <source>
        <strain evidence="16">DSM 19859</strain>
    </source>
</reference>
<sequence length="423" mass="45882">MDFYLITAILVGLAAAFGYINVRFLKLPNTIGLMLITLLFTLAVLALSAVDDTLLEAEKEIISNIDFEKVLLDGMLSFLLFAGALHTNFEQLRLQRWPVMVFATVGVLTSTFLVGGALYYVLMLLGFDISFIYCLLFGALISPTDPIAVLGILKQAGAPKKLETKIVGESLFNDGVGVVVFLTLYKIAGSTEAVTTTDILELFGLEVLGGIALGLALGWVAYKLMKSIDDYDIEVIITLAAVMVGTVIAQKLHMSAPLAMVTAGLVVGNDTVRKTTMSKQTETYVDKFWELIDILLNTILFVLIGMEMLVLTFDTSALLAGCIAIPVVLLCRYISLLLPINFFEKHLNFVPRTDVIMTWGGLRGGISIALALSLTQEMHRDLFLVITYVIVVFSIIVQGLSVGAVIKRLGVSETANAAEPSGH</sequence>
<dbReference type="Proteomes" id="UP000184240">
    <property type="component" value="Unassembled WGS sequence"/>
</dbReference>
<dbReference type="Gene3D" id="6.10.140.1330">
    <property type="match status" value="1"/>
</dbReference>
<dbReference type="InterPro" id="IPR018422">
    <property type="entry name" value="Cation/H_exchanger_CPA1"/>
</dbReference>
<reference evidence="15" key="1">
    <citation type="submission" date="2016-11" db="EMBL/GenBank/DDBJ databases">
        <authorList>
            <person name="Jaros S."/>
            <person name="Januszkiewicz K."/>
            <person name="Wedrychowicz H."/>
        </authorList>
    </citation>
    <scope>NUCLEOTIDE SEQUENCE [LARGE SCALE GENOMIC DNA]</scope>
    <source>
        <strain evidence="15">DSM 19859</strain>
    </source>
</reference>
<feature type="transmembrane region" description="Helical" evidence="12">
    <location>
        <begin position="101"/>
        <end position="123"/>
    </location>
</feature>
<evidence type="ECO:0000313" key="17">
    <source>
        <dbReference type="Proteomes" id="UP000290037"/>
    </source>
</evidence>
<keyword evidence="17" id="KW-1185">Reference proteome</keyword>
<dbReference type="GO" id="GO:0098719">
    <property type="term" value="P:sodium ion import across plasma membrane"/>
    <property type="evidence" value="ECO:0007669"/>
    <property type="project" value="TreeGrafter"/>
</dbReference>
<keyword evidence="10 12" id="KW-0472">Membrane</keyword>
<keyword evidence="8" id="KW-0915">Sodium</keyword>
<evidence type="ECO:0000313" key="14">
    <source>
        <dbReference type="EMBL" id="RXG29512.1"/>
    </source>
</evidence>
<accession>A0A1M5YTM3</accession>
<dbReference type="OrthoDB" id="9774146at2"/>
<comment type="similarity">
    <text evidence="2">Belongs to the monovalent cation:proton antiporter 1 (CPA1) transporter (TC 2.A.36) family.</text>
</comment>
<feature type="transmembrane region" description="Helical" evidence="12">
    <location>
        <begin position="171"/>
        <end position="188"/>
    </location>
</feature>
<evidence type="ECO:0000256" key="2">
    <source>
        <dbReference type="ARBA" id="ARBA00007367"/>
    </source>
</evidence>
<dbReference type="GO" id="GO:0015385">
    <property type="term" value="F:sodium:proton antiporter activity"/>
    <property type="evidence" value="ECO:0007669"/>
    <property type="project" value="InterPro"/>
</dbReference>
<evidence type="ECO:0000256" key="1">
    <source>
        <dbReference type="ARBA" id="ARBA00004651"/>
    </source>
</evidence>
<dbReference type="Proteomes" id="UP000290037">
    <property type="component" value="Unassembled WGS sequence"/>
</dbReference>
<feature type="transmembrane region" description="Helical" evidence="12">
    <location>
        <begin position="317"/>
        <end position="343"/>
    </location>
</feature>
<feature type="transmembrane region" description="Helical" evidence="12">
    <location>
        <begin position="129"/>
        <end position="150"/>
    </location>
</feature>
<evidence type="ECO:0000256" key="9">
    <source>
        <dbReference type="ARBA" id="ARBA00023065"/>
    </source>
</evidence>
<evidence type="ECO:0000256" key="11">
    <source>
        <dbReference type="ARBA" id="ARBA00023201"/>
    </source>
</evidence>
<dbReference type="STRING" id="573501.SAMN04487999_2338"/>
<evidence type="ECO:0000256" key="5">
    <source>
        <dbReference type="ARBA" id="ARBA00022475"/>
    </source>
</evidence>
<dbReference type="PANTHER" id="PTHR10110">
    <property type="entry name" value="SODIUM/HYDROGEN EXCHANGER"/>
    <property type="match status" value="1"/>
</dbReference>
<evidence type="ECO:0000256" key="3">
    <source>
        <dbReference type="ARBA" id="ARBA00022448"/>
    </source>
</evidence>
<feature type="transmembrane region" description="Helical" evidence="12">
    <location>
        <begin position="6"/>
        <end position="24"/>
    </location>
</feature>
<feature type="transmembrane region" description="Helical" evidence="12">
    <location>
        <begin position="31"/>
        <end position="50"/>
    </location>
</feature>
<name>A0A1M5YTM3_9FLAO</name>
<evidence type="ECO:0000259" key="13">
    <source>
        <dbReference type="Pfam" id="PF00999"/>
    </source>
</evidence>
<dbReference type="EMBL" id="FQXT01000004">
    <property type="protein sequence ID" value="SHI15411.1"/>
    <property type="molecule type" value="Genomic_DNA"/>
</dbReference>
<evidence type="ECO:0000256" key="4">
    <source>
        <dbReference type="ARBA" id="ARBA00022449"/>
    </source>
</evidence>
<proteinExistence type="inferred from homology"/>
<evidence type="ECO:0000256" key="6">
    <source>
        <dbReference type="ARBA" id="ARBA00022692"/>
    </source>
</evidence>
<feature type="transmembrane region" description="Helical" evidence="12">
    <location>
        <begin position="231"/>
        <end position="249"/>
    </location>
</feature>
<dbReference type="GO" id="GO:0005886">
    <property type="term" value="C:plasma membrane"/>
    <property type="evidence" value="ECO:0007669"/>
    <property type="project" value="UniProtKB-SubCell"/>
</dbReference>
<evidence type="ECO:0000313" key="16">
    <source>
        <dbReference type="Proteomes" id="UP000184240"/>
    </source>
</evidence>
<evidence type="ECO:0000256" key="7">
    <source>
        <dbReference type="ARBA" id="ARBA00022989"/>
    </source>
</evidence>
<keyword evidence="9" id="KW-0406">Ion transport</keyword>
<feature type="transmembrane region" description="Helical" evidence="12">
    <location>
        <begin position="355"/>
        <end position="376"/>
    </location>
</feature>
<keyword evidence="4" id="KW-0050">Antiport</keyword>
<keyword evidence="5" id="KW-1003">Cell membrane</keyword>
<feature type="domain" description="Cation/H+ exchanger transmembrane" evidence="13">
    <location>
        <begin position="13"/>
        <end position="407"/>
    </location>
</feature>
<dbReference type="EMBL" id="QOVN01000003">
    <property type="protein sequence ID" value="RXG29512.1"/>
    <property type="molecule type" value="Genomic_DNA"/>
</dbReference>
<comment type="subcellular location">
    <subcellularLocation>
        <location evidence="1">Cell membrane</location>
        <topology evidence="1">Multi-pass membrane protein</topology>
    </subcellularLocation>
</comment>
<dbReference type="AlphaFoldDB" id="A0A1M5YTM3"/>
<gene>
    <name evidence="14" type="ORF">DSM01_1613</name>
    <name evidence="15" type="ORF">SAMN04487999_2338</name>
</gene>
<feature type="transmembrane region" description="Helical" evidence="12">
    <location>
        <begin position="292"/>
        <end position="311"/>
    </location>
</feature>
<dbReference type="Pfam" id="PF00999">
    <property type="entry name" value="Na_H_Exchanger"/>
    <property type="match status" value="1"/>
</dbReference>
<evidence type="ECO:0000256" key="12">
    <source>
        <dbReference type="SAM" id="Phobius"/>
    </source>
</evidence>
<dbReference type="InterPro" id="IPR006153">
    <property type="entry name" value="Cation/H_exchanger_TM"/>
</dbReference>
<protein>
    <submittedName>
        <fullName evidence="14">Sodium/proton antiporter (CPA1 family)</fullName>
    </submittedName>
    <submittedName>
        <fullName evidence="15">Sodium/proton antiporter, CPA1 family</fullName>
    </submittedName>
</protein>
<dbReference type="RefSeq" id="WP_072983248.1">
    <property type="nucleotide sequence ID" value="NZ_FQXT01000004.1"/>
</dbReference>
<keyword evidence="7 12" id="KW-1133">Transmembrane helix</keyword>
<feature type="transmembrane region" description="Helical" evidence="12">
    <location>
        <begin position="200"/>
        <end position="222"/>
    </location>
</feature>
<feature type="transmembrane region" description="Helical" evidence="12">
    <location>
        <begin position="70"/>
        <end position="89"/>
    </location>
</feature>
<evidence type="ECO:0000256" key="10">
    <source>
        <dbReference type="ARBA" id="ARBA00023136"/>
    </source>
</evidence>
<evidence type="ECO:0000313" key="15">
    <source>
        <dbReference type="EMBL" id="SHI15411.1"/>
    </source>
</evidence>
<evidence type="ECO:0000256" key="8">
    <source>
        <dbReference type="ARBA" id="ARBA00023053"/>
    </source>
</evidence>
<dbReference type="PANTHER" id="PTHR10110:SF195">
    <property type="entry name" value="NA(+)_H(+) ANTIPORTER NHAS2"/>
    <property type="match status" value="1"/>
</dbReference>
<organism evidence="15 16">
    <name type="scientific">Leeuwenhoekiella palythoae</name>
    <dbReference type="NCBI Taxonomy" id="573501"/>
    <lineage>
        <taxon>Bacteria</taxon>
        <taxon>Pseudomonadati</taxon>
        <taxon>Bacteroidota</taxon>
        <taxon>Flavobacteriia</taxon>
        <taxon>Flavobacteriales</taxon>
        <taxon>Flavobacteriaceae</taxon>
        <taxon>Leeuwenhoekiella</taxon>
    </lineage>
</organism>
<feature type="transmembrane region" description="Helical" evidence="12">
    <location>
        <begin position="382"/>
        <end position="406"/>
    </location>
</feature>
<dbReference type="GO" id="GO:0015386">
    <property type="term" value="F:potassium:proton antiporter activity"/>
    <property type="evidence" value="ECO:0007669"/>
    <property type="project" value="TreeGrafter"/>
</dbReference>